<protein>
    <submittedName>
        <fullName evidence="2">Uncharacterized protein</fullName>
    </submittedName>
</protein>
<sequence>MRALTGSVLLLTAAGVFSLAGACVASAVAAGGPCGIASGTWTDEQGTCAIIKEGGRNLGGQYTYMTFGKNGKWAQWESLCQIRNPVLSGDICALQMACSVEGSTSVSKVRFRIVDSNSIAFESDSGAFDNTYMFCTPKPYSPYFDID</sequence>
<evidence type="ECO:0000256" key="1">
    <source>
        <dbReference type="SAM" id="SignalP"/>
    </source>
</evidence>
<feature type="chain" id="PRO_5009139226" evidence="1">
    <location>
        <begin position="30"/>
        <end position="147"/>
    </location>
</feature>
<dbReference type="STRING" id="1774968.AUC68_00380"/>
<feature type="signal peptide" evidence="1">
    <location>
        <begin position="1"/>
        <end position="29"/>
    </location>
</feature>
<dbReference type="AlphaFoldDB" id="A0A1E3W8D0"/>
<evidence type="ECO:0000313" key="2">
    <source>
        <dbReference type="EMBL" id="ODS01357.1"/>
    </source>
</evidence>
<gene>
    <name evidence="2" type="ORF">AUC68_00380</name>
</gene>
<dbReference type="PROSITE" id="PS51257">
    <property type="entry name" value="PROKAR_LIPOPROTEIN"/>
    <property type="match status" value="1"/>
</dbReference>
<proteinExistence type="predicted"/>
<reference evidence="2 3" key="1">
    <citation type="journal article" date="2016" name="Environ. Microbiol.">
        <title>New Methyloceanibacter diversity from North Sea sediments includes methanotroph containing solely the soluble methane monooxygenase.</title>
        <authorList>
            <person name="Vekeman B."/>
            <person name="Kerckhof F.M."/>
            <person name="Cremers G."/>
            <person name="de Vos P."/>
            <person name="Vandamme P."/>
            <person name="Boon N."/>
            <person name="Op den Camp H.J."/>
            <person name="Heylen K."/>
        </authorList>
    </citation>
    <scope>NUCLEOTIDE SEQUENCE [LARGE SCALE GENOMIC DNA]</scope>
    <source>
        <strain evidence="2 3">R-67174</strain>
    </source>
</reference>
<organism evidence="2 3">
    <name type="scientific">Methyloceanibacter methanicus</name>
    <dbReference type="NCBI Taxonomy" id="1774968"/>
    <lineage>
        <taxon>Bacteria</taxon>
        <taxon>Pseudomonadati</taxon>
        <taxon>Pseudomonadota</taxon>
        <taxon>Alphaproteobacteria</taxon>
        <taxon>Hyphomicrobiales</taxon>
        <taxon>Hyphomicrobiaceae</taxon>
        <taxon>Methyloceanibacter</taxon>
    </lineage>
</organism>
<name>A0A1E3W8D0_9HYPH</name>
<keyword evidence="1" id="KW-0732">Signal</keyword>
<dbReference type="Proteomes" id="UP000094501">
    <property type="component" value="Unassembled WGS sequence"/>
</dbReference>
<accession>A0A1E3W8D0</accession>
<keyword evidence="3" id="KW-1185">Reference proteome</keyword>
<dbReference type="EMBL" id="LPWG01000001">
    <property type="protein sequence ID" value="ODS01357.1"/>
    <property type="molecule type" value="Genomic_DNA"/>
</dbReference>
<evidence type="ECO:0000313" key="3">
    <source>
        <dbReference type="Proteomes" id="UP000094501"/>
    </source>
</evidence>
<comment type="caution">
    <text evidence="2">The sequence shown here is derived from an EMBL/GenBank/DDBJ whole genome shotgun (WGS) entry which is preliminary data.</text>
</comment>